<dbReference type="AlphaFoldDB" id="A0A4U3MDG5"/>
<dbReference type="Proteomes" id="UP000308705">
    <property type="component" value="Unassembled WGS sequence"/>
</dbReference>
<dbReference type="OrthoDB" id="117402at2"/>
<protein>
    <submittedName>
        <fullName evidence="8">Thioredoxin</fullName>
    </submittedName>
</protein>
<evidence type="ECO:0000256" key="4">
    <source>
        <dbReference type="ARBA" id="ARBA00023157"/>
    </source>
</evidence>
<name>A0A4U3MDG5_9ACTN</name>
<keyword evidence="5" id="KW-0676">Redox-active center</keyword>
<feature type="domain" description="Thioredoxin" evidence="7">
    <location>
        <begin position="42"/>
        <end position="229"/>
    </location>
</feature>
<dbReference type="InterPro" id="IPR012336">
    <property type="entry name" value="Thioredoxin-like_fold"/>
</dbReference>
<keyword evidence="2" id="KW-0732">Signal</keyword>
<sequence>MGSVRTKVAAMREKDRRAAAQRRARLVSIGVVGLFVVVVAAFLVFDRAQTASADGRYVREDSHVLSKAADGKVTLVEFLDFECEACRAYFPVVEELRKKYEGRVTFVARYFPIPSHFNAERAARAVEAAAQQGRFEDMYKRMFETQQQWGEQRVPADPLFRTFAEELKLDLAAWDKAYADPATLERIRKDQADGEAVGVTGTPTFFLNEKKIQPESAEAFEAALDAALAG</sequence>
<dbReference type="PANTHER" id="PTHR13887:SF14">
    <property type="entry name" value="DISULFIDE BOND FORMATION PROTEIN D"/>
    <property type="match status" value="1"/>
</dbReference>
<keyword evidence="4" id="KW-1015">Disulfide bond</keyword>
<keyword evidence="3" id="KW-0560">Oxidoreductase</keyword>
<dbReference type="GO" id="GO:0016491">
    <property type="term" value="F:oxidoreductase activity"/>
    <property type="evidence" value="ECO:0007669"/>
    <property type="project" value="UniProtKB-KW"/>
</dbReference>
<comment type="similarity">
    <text evidence="1">Belongs to the thioredoxin family. DsbA subfamily.</text>
</comment>
<organism evidence="8 9">
    <name type="scientific">Herbidospora galbida</name>
    <dbReference type="NCBI Taxonomy" id="2575442"/>
    <lineage>
        <taxon>Bacteria</taxon>
        <taxon>Bacillati</taxon>
        <taxon>Actinomycetota</taxon>
        <taxon>Actinomycetes</taxon>
        <taxon>Streptosporangiales</taxon>
        <taxon>Streptosporangiaceae</taxon>
        <taxon>Herbidospora</taxon>
    </lineage>
</organism>
<evidence type="ECO:0000256" key="2">
    <source>
        <dbReference type="ARBA" id="ARBA00022729"/>
    </source>
</evidence>
<dbReference type="Gene3D" id="3.40.30.10">
    <property type="entry name" value="Glutaredoxin"/>
    <property type="match status" value="1"/>
</dbReference>
<reference evidence="8 9" key="1">
    <citation type="submission" date="2019-04" db="EMBL/GenBank/DDBJ databases">
        <title>Herbidospora sp. NEAU-GS14.nov., a novel actinomycete isolated from soil.</title>
        <authorList>
            <person name="Han L."/>
        </authorList>
    </citation>
    <scope>NUCLEOTIDE SEQUENCE [LARGE SCALE GENOMIC DNA]</scope>
    <source>
        <strain evidence="8 9">NEAU-GS14</strain>
    </source>
</reference>
<keyword evidence="9" id="KW-1185">Reference proteome</keyword>
<gene>
    <name evidence="8" type="ORF">FDA94_22125</name>
</gene>
<dbReference type="RefSeq" id="WP_137248995.1">
    <property type="nucleotide sequence ID" value="NZ_SZQA01000022.1"/>
</dbReference>
<evidence type="ECO:0000313" key="9">
    <source>
        <dbReference type="Proteomes" id="UP000308705"/>
    </source>
</evidence>
<evidence type="ECO:0000256" key="1">
    <source>
        <dbReference type="ARBA" id="ARBA00005791"/>
    </source>
</evidence>
<dbReference type="InterPro" id="IPR036249">
    <property type="entry name" value="Thioredoxin-like_sf"/>
</dbReference>
<dbReference type="PROSITE" id="PS51352">
    <property type="entry name" value="THIOREDOXIN_2"/>
    <property type="match status" value="1"/>
</dbReference>
<evidence type="ECO:0000256" key="5">
    <source>
        <dbReference type="ARBA" id="ARBA00023284"/>
    </source>
</evidence>
<dbReference type="EMBL" id="SZQA01000022">
    <property type="protein sequence ID" value="TKK86224.1"/>
    <property type="molecule type" value="Genomic_DNA"/>
</dbReference>
<evidence type="ECO:0000259" key="7">
    <source>
        <dbReference type="PROSITE" id="PS51352"/>
    </source>
</evidence>
<comment type="caution">
    <text evidence="8">The sequence shown here is derived from an EMBL/GenBank/DDBJ whole genome shotgun (WGS) entry which is preliminary data.</text>
</comment>
<keyword evidence="6" id="KW-1133">Transmembrane helix</keyword>
<dbReference type="SUPFAM" id="SSF52833">
    <property type="entry name" value="Thioredoxin-like"/>
    <property type="match status" value="1"/>
</dbReference>
<feature type="transmembrane region" description="Helical" evidence="6">
    <location>
        <begin position="26"/>
        <end position="45"/>
    </location>
</feature>
<dbReference type="InterPro" id="IPR013766">
    <property type="entry name" value="Thioredoxin_domain"/>
</dbReference>
<dbReference type="Pfam" id="PF13462">
    <property type="entry name" value="Thioredoxin_4"/>
    <property type="match status" value="1"/>
</dbReference>
<keyword evidence="6" id="KW-0812">Transmembrane</keyword>
<evidence type="ECO:0000256" key="3">
    <source>
        <dbReference type="ARBA" id="ARBA00023002"/>
    </source>
</evidence>
<evidence type="ECO:0000256" key="6">
    <source>
        <dbReference type="SAM" id="Phobius"/>
    </source>
</evidence>
<accession>A0A4U3MDG5</accession>
<keyword evidence="6" id="KW-0472">Membrane</keyword>
<dbReference type="PANTHER" id="PTHR13887">
    <property type="entry name" value="GLUTATHIONE S-TRANSFERASE KAPPA"/>
    <property type="match status" value="1"/>
</dbReference>
<proteinExistence type="inferred from homology"/>
<evidence type="ECO:0000313" key="8">
    <source>
        <dbReference type="EMBL" id="TKK86224.1"/>
    </source>
</evidence>